<proteinExistence type="predicted"/>
<protein>
    <submittedName>
        <fullName evidence="1">Uncharacterized protein</fullName>
    </submittedName>
</protein>
<evidence type="ECO:0000313" key="1">
    <source>
        <dbReference type="EMBL" id="MYZ50557.1"/>
    </source>
</evidence>
<feature type="non-terminal residue" evidence="1">
    <location>
        <position position="1"/>
    </location>
</feature>
<organism evidence="1 2">
    <name type="scientific">Propylenella binzhouense</name>
    <dbReference type="NCBI Taxonomy" id="2555902"/>
    <lineage>
        <taxon>Bacteria</taxon>
        <taxon>Pseudomonadati</taxon>
        <taxon>Pseudomonadota</taxon>
        <taxon>Alphaproteobacteria</taxon>
        <taxon>Hyphomicrobiales</taxon>
        <taxon>Propylenellaceae</taxon>
        <taxon>Propylenella</taxon>
    </lineage>
</organism>
<evidence type="ECO:0000313" key="2">
    <source>
        <dbReference type="Proteomes" id="UP000773614"/>
    </source>
</evidence>
<accession>A0A964WVT0</accession>
<name>A0A964WVT0_9HYPH</name>
<gene>
    <name evidence="1" type="ORF">E4O86_22945</name>
</gene>
<reference evidence="1" key="1">
    <citation type="submission" date="2019-03" db="EMBL/GenBank/DDBJ databases">
        <title>Afifella sp. nov., isolated from activated sludge.</title>
        <authorList>
            <person name="Li Q."/>
            <person name="Liu Y."/>
        </authorList>
    </citation>
    <scope>NUCLEOTIDE SEQUENCE</scope>
    <source>
        <strain evidence="1">L72</strain>
    </source>
</reference>
<dbReference type="Proteomes" id="UP000773614">
    <property type="component" value="Unassembled WGS sequence"/>
</dbReference>
<sequence length="60" mass="6391">LIRVRSVVRLYSGPPGSGVRHRAFGIGRSASGVRHRAFGVRQSGFADCLLPSADCRVQGP</sequence>
<dbReference type="EMBL" id="SPKJ01000221">
    <property type="protein sequence ID" value="MYZ50557.1"/>
    <property type="molecule type" value="Genomic_DNA"/>
</dbReference>
<comment type="caution">
    <text evidence="1">The sequence shown here is derived from an EMBL/GenBank/DDBJ whole genome shotgun (WGS) entry which is preliminary data.</text>
</comment>
<keyword evidence="2" id="KW-1185">Reference proteome</keyword>
<dbReference type="AlphaFoldDB" id="A0A964WVT0"/>